<dbReference type="EMBL" id="JACCBU010000001">
    <property type="protein sequence ID" value="NYE75191.1"/>
    <property type="molecule type" value="Genomic_DNA"/>
</dbReference>
<sequence>MSVARLPDSARIRELQDRVLRMQGSGISRALPVIAPLEPLLVPRTGGTYVVDSPSLAMLLMAAPSQAGEWVAVVGAADFGLAAAAGFGVDLTRTIAVPEPGERWPDVVAGLAEIVSVIMVRPPRVTEHQAARLRTRLRTRLRQRDAMLISWGDWPRSEARLGIESSAWDGLGRGHGRITGRRTVVTVRRAGRPASRIELWLPGPDLRVDTVPEIAEERIAEAV</sequence>
<evidence type="ECO:0008006" key="3">
    <source>
        <dbReference type="Google" id="ProtNLM"/>
    </source>
</evidence>
<proteinExistence type="predicted"/>
<evidence type="ECO:0000313" key="2">
    <source>
        <dbReference type="Proteomes" id="UP000569914"/>
    </source>
</evidence>
<keyword evidence="2" id="KW-1185">Reference proteome</keyword>
<comment type="caution">
    <text evidence="1">The sequence shown here is derived from an EMBL/GenBank/DDBJ whole genome shotgun (WGS) entry which is preliminary data.</text>
</comment>
<gene>
    <name evidence="1" type="ORF">BKA15_006520</name>
</gene>
<organism evidence="1 2">
    <name type="scientific">Microlunatus parietis</name>
    <dbReference type="NCBI Taxonomy" id="682979"/>
    <lineage>
        <taxon>Bacteria</taxon>
        <taxon>Bacillati</taxon>
        <taxon>Actinomycetota</taxon>
        <taxon>Actinomycetes</taxon>
        <taxon>Propionibacteriales</taxon>
        <taxon>Propionibacteriaceae</taxon>
        <taxon>Microlunatus</taxon>
    </lineage>
</organism>
<dbReference type="AlphaFoldDB" id="A0A7Y9IDZ5"/>
<name>A0A7Y9IDZ5_9ACTN</name>
<accession>A0A7Y9IDZ5</accession>
<reference evidence="1 2" key="1">
    <citation type="submission" date="2020-07" db="EMBL/GenBank/DDBJ databases">
        <title>Sequencing the genomes of 1000 actinobacteria strains.</title>
        <authorList>
            <person name="Klenk H.-P."/>
        </authorList>
    </citation>
    <scope>NUCLEOTIDE SEQUENCE [LARGE SCALE GENOMIC DNA]</scope>
    <source>
        <strain evidence="1 2">DSM 22083</strain>
    </source>
</reference>
<dbReference type="Proteomes" id="UP000569914">
    <property type="component" value="Unassembled WGS sequence"/>
</dbReference>
<dbReference type="RefSeq" id="WP_179757736.1">
    <property type="nucleotide sequence ID" value="NZ_JACCBU010000001.1"/>
</dbReference>
<evidence type="ECO:0000313" key="1">
    <source>
        <dbReference type="EMBL" id="NYE75191.1"/>
    </source>
</evidence>
<protein>
    <recommendedName>
        <fullName evidence="3">Protein ImuA</fullName>
    </recommendedName>
</protein>